<evidence type="ECO:0000313" key="2">
    <source>
        <dbReference type="Proteomes" id="UP000412311"/>
    </source>
</evidence>
<proteinExistence type="predicted"/>
<dbReference type="RefSeq" id="WP_150794280.1">
    <property type="nucleotide sequence ID" value="NZ_CABVJG010000010.1"/>
</dbReference>
<evidence type="ECO:0008006" key="3">
    <source>
        <dbReference type="Google" id="ProtNLM"/>
    </source>
</evidence>
<organism evidence="1 2">
    <name type="scientific">Pseudomonas fluorescens</name>
    <dbReference type="NCBI Taxonomy" id="294"/>
    <lineage>
        <taxon>Bacteria</taxon>
        <taxon>Pseudomonadati</taxon>
        <taxon>Pseudomonadota</taxon>
        <taxon>Gammaproteobacteria</taxon>
        <taxon>Pseudomonadales</taxon>
        <taxon>Pseudomonadaceae</taxon>
        <taxon>Pseudomonas</taxon>
    </lineage>
</organism>
<reference evidence="1 2" key="1">
    <citation type="submission" date="2019-09" db="EMBL/GenBank/DDBJ databases">
        <authorList>
            <person name="Chandra G."/>
            <person name="Truman W A."/>
        </authorList>
    </citation>
    <scope>NUCLEOTIDE SEQUENCE [LARGE SCALE GENOMIC DNA]</scope>
    <source>
        <strain evidence="1">PS925</strain>
    </source>
</reference>
<dbReference type="AlphaFoldDB" id="A0A5E7UIZ3"/>
<dbReference type="EMBL" id="CABVJG010000010">
    <property type="protein sequence ID" value="VVQ11392.1"/>
    <property type="molecule type" value="Genomic_DNA"/>
</dbReference>
<accession>A0A5E7UIZ3</accession>
<dbReference type="Proteomes" id="UP000412311">
    <property type="component" value="Unassembled WGS sequence"/>
</dbReference>
<evidence type="ECO:0000313" key="1">
    <source>
        <dbReference type="EMBL" id="VVQ11392.1"/>
    </source>
</evidence>
<sequence length="116" mass="12702">MKLIVGALAVALLAGCASMSERRADGPWKTFNSKKDATTVAECVLYGWQNQSIAGAHYDVFVQPLPDSGKTVVSAGQIEFADFKNSPNGSRVELYFTSGLMDWRKNRRAEVVNKCL</sequence>
<name>A0A5E7UIZ3_PSEFL</name>
<gene>
    <name evidence="1" type="ORF">PS925_03501</name>
</gene>
<dbReference type="PROSITE" id="PS51257">
    <property type="entry name" value="PROKAR_LIPOPROTEIN"/>
    <property type="match status" value="1"/>
</dbReference>
<protein>
    <recommendedName>
        <fullName evidence="3">Lipoprotein</fullName>
    </recommendedName>
</protein>